<dbReference type="SUPFAM" id="SSF48498">
    <property type="entry name" value="Tetracyclin repressor-like, C-terminal domain"/>
    <property type="match status" value="1"/>
</dbReference>
<dbReference type="PROSITE" id="PS50977">
    <property type="entry name" value="HTH_TETR_2"/>
    <property type="match status" value="1"/>
</dbReference>
<feature type="compositionally biased region" description="Low complexity" evidence="5">
    <location>
        <begin position="7"/>
        <end position="16"/>
    </location>
</feature>
<reference evidence="7 8" key="1">
    <citation type="submission" date="2021-12" db="EMBL/GenBank/DDBJ databases">
        <title>Discovery of the Pendulisporaceae a myxobacterial family with distinct sporulation behavior and unique specialized metabolism.</title>
        <authorList>
            <person name="Garcia R."/>
            <person name="Popoff A."/>
            <person name="Bader C.D."/>
            <person name="Loehr J."/>
            <person name="Walesch S."/>
            <person name="Walt C."/>
            <person name="Boldt J."/>
            <person name="Bunk B."/>
            <person name="Haeckl F.J.F.P.J."/>
            <person name="Gunesch A.P."/>
            <person name="Birkelbach J."/>
            <person name="Nuebel U."/>
            <person name="Pietschmann T."/>
            <person name="Bach T."/>
            <person name="Mueller R."/>
        </authorList>
    </citation>
    <scope>NUCLEOTIDE SEQUENCE [LARGE SCALE GENOMIC DNA]</scope>
    <source>
        <strain evidence="7 8">MSr12523</strain>
    </source>
</reference>
<dbReference type="PANTHER" id="PTHR47506:SF1">
    <property type="entry name" value="HTH-TYPE TRANSCRIPTIONAL REGULATOR YJDC"/>
    <property type="match status" value="1"/>
</dbReference>
<accession>A0ABZ2K8W1</accession>
<evidence type="ECO:0000256" key="3">
    <source>
        <dbReference type="ARBA" id="ARBA00023163"/>
    </source>
</evidence>
<evidence type="ECO:0000256" key="2">
    <source>
        <dbReference type="ARBA" id="ARBA00023125"/>
    </source>
</evidence>
<dbReference type="RefSeq" id="WP_394845737.1">
    <property type="nucleotide sequence ID" value="NZ_CP089982.1"/>
</dbReference>
<evidence type="ECO:0000313" key="7">
    <source>
        <dbReference type="EMBL" id="WXA95128.1"/>
    </source>
</evidence>
<evidence type="ECO:0000256" key="5">
    <source>
        <dbReference type="SAM" id="MobiDB-lite"/>
    </source>
</evidence>
<proteinExistence type="predicted"/>
<dbReference type="InterPro" id="IPR009057">
    <property type="entry name" value="Homeodomain-like_sf"/>
</dbReference>
<dbReference type="PANTHER" id="PTHR47506">
    <property type="entry name" value="TRANSCRIPTIONAL REGULATORY PROTEIN"/>
    <property type="match status" value="1"/>
</dbReference>
<keyword evidence="8" id="KW-1185">Reference proteome</keyword>
<keyword evidence="3" id="KW-0804">Transcription</keyword>
<dbReference type="SUPFAM" id="SSF46689">
    <property type="entry name" value="Homeodomain-like"/>
    <property type="match status" value="1"/>
</dbReference>
<dbReference type="InterPro" id="IPR001647">
    <property type="entry name" value="HTH_TetR"/>
</dbReference>
<feature type="region of interest" description="Disordered" evidence="5">
    <location>
        <begin position="1"/>
        <end position="26"/>
    </location>
</feature>
<feature type="DNA-binding region" description="H-T-H motif" evidence="4">
    <location>
        <begin position="48"/>
        <end position="67"/>
    </location>
</feature>
<name>A0ABZ2K8W1_9BACT</name>
<sequence>MPRRARAPAPLQAPNRRSGRPESRALSPRDWADAALWAIGKSGLAGVTIDEVARTLGVTKGSFYWHFEDRLALLRAALERWEEICTHAIIERLEALERPRDRLQQLFMTVFSENETYAPIELAILSAAENPAVAPVVARVASRRLEYLVDIYRRSGLTPADARSAALLAYSAHLGLLQMARIAPDQLPTASARERYVRYLSMRLLPD</sequence>
<dbReference type="Gene3D" id="1.10.357.10">
    <property type="entry name" value="Tetracycline Repressor, domain 2"/>
    <property type="match status" value="1"/>
</dbReference>
<feature type="domain" description="HTH tetR-type" evidence="6">
    <location>
        <begin position="25"/>
        <end position="85"/>
    </location>
</feature>
<evidence type="ECO:0000313" key="8">
    <source>
        <dbReference type="Proteomes" id="UP001379533"/>
    </source>
</evidence>
<evidence type="ECO:0000256" key="1">
    <source>
        <dbReference type="ARBA" id="ARBA00023015"/>
    </source>
</evidence>
<evidence type="ECO:0000259" key="6">
    <source>
        <dbReference type="PROSITE" id="PS50977"/>
    </source>
</evidence>
<dbReference type="EMBL" id="CP089982">
    <property type="protein sequence ID" value="WXA95128.1"/>
    <property type="molecule type" value="Genomic_DNA"/>
</dbReference>
<dbReference type="Proteomes" id="UP001379533">
    <property type="component" value="Chromosome"/>
</dbReference>
<dbReference type="Pfam" id="PF00440">
    <property type="entry name" value="TetR_N"/>
    <property type="match status" value="1"/>
</dbReference>
<keyword evidence="1" id="KW-0805">Transcription regulation</keyword>
<evidence type="ECO:0000256" key="4">
    <source>
        <dbReference type="PROSITE-ProRule" id="PRU00335"/>
    </source>
</evidence>
<keyword evidence="2 4" id="KW-0238">DNA-binding</keyword>
<protein>
    <submittedName>
        <fullName evidence="7">TetR/AcrR family transcriptional regulator</fullName>
    </submittedName>
</protein>
<gene>
    <name evidence="7" type="ORF">LZC95_52995</name>
</gene>
<dbReference type="InterPro" id="IPR036271">
    <property type="entry name" value="Tet_transcr_reg_TetR-rel_C_sf"/>
</dbReference>
<organism evidence="7 8">
    <name type="scientific">Pendulispora brunnea</name>
    <dbReference type="NCBI Taxonomy" id="2905690"/>
    <lineage>
        <taxon>Bacteria</taxon>
        <taxon>Pseudomonadati</taxon>
        <taxon>Myxococcota</taxon>
        <taxon>Myxococcia</taxon>
        <taxon>Myxococcales</taxon>
        <taxon>Sorangiineae</taxon>
        <taxon>Pendulisporaceae</taxon>
        <taxon>Pendulispora</taxon>
    </lineage>
</organism>